<dbReference type="SUPFAM" id="SSF82171">
    <property type="entry name" value="DPP6 N-terminal domain-like"/>
    <property type="match status" value="1"/>
</dbReference>
<dbReference type="EMBL" id="JAHLQT010044109">
    <property type="protein sequence ID" value="KAG7154706.1"/>
    <property type="molecule type" value="Genomic_DNA"/>
</dbReference>
<dbReference type="PANTHER" id="PTHR42776">
    <property type="entry name" value="SERINE PEPTIDASE S9 FAMILY MEMBER"/>
    <property type="match status" value="1"/>
</dbReference>
<sequence>MLRALSSGQRLLGIFGSAERFSHSQVTKMVDAYVNVFKEVAQISDLKGAKILNVTHNEQGGNDDVSVQVFWSSRNLTSLERSITSCDYLVQGEKVISFPPSPINKNVVLSQTSASGKWTAFMVTSEKNQEEHQVMVVNQDGSMKTFDLKVADKHGKVYSDGEFGCLEWSADETMLVYVAEKKQPKPTSFMTPLKSGKSEDARGQEFIFRDDWGEQLDGKHQSVVCLLNVNSGDIKCHELRDQLCPGQMVWAPDSAGIFGVAFVGKPYRLGLIYNHNRESKLFHMDLEGNYSVISEGHSNIRSPRVSPDGLSIVFLRTKVGGPHAKCSQLCLLTWPDKQERVVVDVVYREKEIEDGDVFKGIYGYSGLPQRCWLNDSRRIVFSSFKFDNVVSYVFNVVSGTITELSHLGSLQVLDVCDGWLLVDFSYISQPNLIRLGYVPEEGQECKVDLIEVTPRREIAGVPNYYRGHWLFINETPHPDPKYSDIPISVIYFGPTSHKEGTAKTPLICWPHGGPHTVSSNVYNMAAAFFVKLGYAIVFPNYRGSLGFGEDGVSSLPGHCGVTDVSDVHKATLQCLSRFSDVLDESKVFLFGGSHGGYLVTQLAAKYPEVYKAVSARNPVTDISTMTNVTDIPDWTFVETGFPHQHGKVPDGATLSKMLEMSPINHIDSLKAPVLLLVGKNDARVPPSQRFPTAEPQLRNIITMANEVGGEGFSDLTAAEVQEELLGNVGDPFTSDELEQLVELQDETEDEVSDDENKNLTLDNLGEVIRMSKALSARLYDIDPSLDRSLKAKRAIENVMLPYIELQREMRSKKAQTTITNFFSRRVPAIAEPAGILQQEAEAADTSQQQDVEAAGTSQQQDAVPAHTPQEDADLDSSYSSDWLHLYDDCHPLNKVDSEVDCLIHTALWFEKHQHTPSS</sequence>
<evidence type="ECO:0000256" key="1">
    <source>
        <dbReference type="ARBA" id="ARBA00000721"/>
    </source>
</evidence>
<evidence type="ECO:0000313" key="13">
    <source>
        <dbReference type="Proteomes" id="UP000747542"/>
    </source>
</evidence>
<dbReference type="Proteomes" id="UP000747542">
    <property type="component" value="Unassembled WGS sequence"/>
</dbReference>
<keyword evidence="7" id="KW-0963">Cytoplasm</keyword>
<keyword evidence="8" id="KW-0378">Hydrolase</keyword>
<evidence type="ECO:0000256" key="2">
    <source>
        <dbReference type="ARBA" id="ARBA00004496"/>
    </source>
</evidence>
<dbReference type="InterPro" id="IPR001375">
    <property type="entry name" value="Peptidase_S9_cat"/>
</dbReference>
<evidence type="ECO:0000256" key="3">
    <source>
        <dbReference type="ARBA" id="ARBA00010040"/>
    </source>
</evidence>
<dbReference type="Gene3D" id="2.120.10.30">
    <property type="entry name" value="TolB, C-terminal domain"/>
    <property type="match status" value="1"/>
</dbReference>
<dbReference type="SUPFAM" id="SSF53474">
    <property type="entry name" value="alpha/beta-Hydrolases"/>
    <property type="match status" value="1"/>
</dbReference>
<protein>
    <recommendedName>
        <fullName evidence="6">Acylamino-acid-releasing enzyme</fullName>
        <ecNumber evidence="5">3.4.19.1</ecNumber>
    </recommendedName>
</protein>
<feature type="region of interest" description="Disordered" evidence="9">
    <location>
        <begin position="840"/>
        <end position="875"/>
    </location>
</feature>
<dbReference type="Pfam" id="PF00326">
    <property type="entry name" value="Peptidase_S9"/>
    <property type="match status" value="1"/>
</dbReference>
<evidence type="ECO:0000256" key="5">
    <source>
        <dbReference type="ARBA" id="ARBA00012917"/>
    </source>
</evidence>
<comment type="subunit">
    <text evidence="4">Homotetramer.</text>
</comment>
<accession>A0A8J5JDH7</accession>
<evidence type="ECO:0000256" key="6">
    <source>
        <dbReference type="ARBA" id="ARBA00018421"/>
    </source>
</evidence>
<comment type="catalytic activity">
    <reaction evidence="1">
        <text>Cleavage of an N-acetyl or N-formyl amino acid from the N-terminus of a polypeptide.</text>
        <dbReference type="EC" id="3.4.19.1"/>
    </reaction>
</comment>
<evidence type="ECO:0000256" key="4">
    <source>
        <dbReference type="ARBA" id="ARBA00011881"/>
    </source>
</evidence>
<evidence type="ECO:0000256" key="8">
    <source>
        <dbReference type="ARBA" id="ARBA00022801"/>
    </source>
</evidence>
<feature type="domain" description="Peptidase S9 prolyl oligopeptidase catalytic" evidence="10">
    <location>
        <begin position="525"/>
        <end position="690"/>
    </location>
</feature>
<evidence type="ECO:0000259" key="10">
    <source>
        <dbReference type="Pfam" id="PF00326"/>
    </source>
</evidence>
<evidence type="ECO:0000256" key="9">
    <source>
        <dbReference type="SAM" id="MobiDB-lite"/>
    </source>
</evidence>
<dbReference type="AlphaFoldDB" id="A0A8J5JDH7"/>
<evidence type="ECO:0000313" key="12">
    <source>
        <dbReference type="EMBL" id="KAG7154706.1"/>
    </source>
</evidence>
<feature type="domain" description="Acylamino-acid-releasing enzyme N-terminal" evidence="11">
    <location>
        <begin position="34"/>
        <end position="442"/>
    </location>
</feature>
<reference evidence="12" key="1">
    <citation type="journal article" date="2021" name="Sci. Adv.">
        <title>The American lobster genome reveals insights on longevity, neural, and immune adaptations.</title>
        <authorList>
            <person name="Polinski J.M."/>
            <person name="Zimin A.V."/>
            <person name="Clark K.F."/>
            <person name="Kohn A.B."/>
            <person name="Sadowski N."/>
            <person name="Timp W."/>
            <person name="Ptitsyn A."/>
            <person name="Khanna P."/>
            <person name="Romanova D.Y."/>
            <person name="Williams P."/>
            <person name="Greenwood S.J."/>
            <person name="Moroz L.L."/>
            <person name="Walt D.R."/>
            <person name="Bodnar A.G."/>
        </authorList>
    </citation>
    <scope>NUCLEOTIDE SEQUENCE</scope>
    <source>
        <strain evidence="12">GMGI-L3</strain>
    </source>
</reference>
<dbReference type="InterPro" id="IPR011042">
    <property type="entry name" value="6-blade_b-propeller_TolB-like"/>
</dbReference>
<dbReference type="Pfam" id="PF19283">
    <property type="entry name" value="APEH_N"/>
    <property type="match status" value="1"/>
</dbReference>
<dbReference type="GO" id="GO:0005737">
    <property type="term" value="C:cytoplasm"/>
    <property type="evidence" value="ECO:0007669"/>
    <property type="project" value="UniProtKB-SubCell"/>
</dbReference>
<gene>
    <name evidence="12" type="primary">Apeh-L</name>
    <name evidence="12" type="ORF">Hamer_G015068</name>
</gene>
<comment type="caution">
    <text evidence="12">The sequence shown here is derived from an EMBL/GenBank/DDBJ whole genome shotgun (WGS) entry which is preliminary data.</text>
</comment>
<dbReference type="GO" id="GO:0006508">
    <property type="term" value="P:proteolysis"/>
    <property type="evidence" value="ECO:0007669"/>
    <property type="project" value="InterPro"/>
</dbReference>
<evidence type="ECO:0000256" key="7">
    <source>
        <dbReference type="ARBA" id="ARBA00022490"/>
    </source>
</evidence>
<comment type="subcellular location">
    <subcellularLocation>
        <location evidence="2">Cytoplasm</location>
    </subcellularLocation>
</comment>
<dbReference type="Gene3D" id="3.40.50.1820">
    <property type="entry name" value="alpha/beta hydrolase"/>
    <property type="match status" value="1"/>
</dbReference>
<dbReference type="InterPro" id="IPR029058">
    <property type="entry name" value="AB_hydrolase_fold"/>
</dbReference>
<dbReference type="EC" id="3.4.19.1" evidence="5"/>
<proteinExistence type="inferred from homology"/>
<dbReference type="GO" id="GO:0004252">
    <property type="term" value="F:serine-type endopeptidase activity"/>
    <property type="evidence" value="ECO:0007669"/>
    <property type="project" value="TreeGrafter"/>
</dbReference>
<dbReference type="PANTHER" id="PTHR42776:SF4">
    <property type="entry name" value="ACYLAMINO-ACID-RELEASING ENZYME"/>
    <property type="match status" value="1"/>
</dbReference>
<keyword evidence="13" id="KW-1185">Reference proteome</keyword>
<dbReference type="InterPro" id="IPR045550">
    <property type="entry name" value="AARE_N"/>
</dbReference>
<comment type="similarity">
    <text evidence="3">Belongs to the peptidase S9C family.</text>
</comment>
<feature type="compositionally biased region" description="Polar residues" evidence="9">
    <location>
        <begin position="844"/>
        <end position="861"/>
    </location>
</feature>
<evidence type="ECO:0000259" key="11">
    <source>
        <dbReference type="Pfam" id="PF19283"/>
    </source>
</evidence>
<name>A0A8J5JDH7_HOMAM</name>
<organism evidence="12 13">
    <name type="scientific">Homarus americanus</name>
    <name type="common">American lobster</name>
    <dbReference type="NCBI Taxonomy" id="6706"/>
    <lineage>
        <taxon>Eukaryota</taxon>
        <taxon>Metazoa</taxon>
        <taxon>Ecdysozoa</taxon>
        <taxon>Arthropoda</taxon>
        <taxon>Crustacea</taxon>
        <taxon>Multicrustacea</taxon>
        <taxon>Malacostraca</taxon>
        <taxon>Eumalacostraca</taxon>
        <taxon>Eucarida</taxon>
        <taxon>Decapoda</taxon>
        <taxon>Pleocyemata</taxon>
        <taxon>Astacidea</taxon>
        <taxon>Nephropoidea</taxon>
        <taxon>Nephropidae</taxon>
        <taxon>Homarus</taxon>
    </lineage>
</organism>
<dbReference type="GO" id="GO:0008242">
    <property type="term" value="F:omega peptidase activity"/>
    <property type="evidence" value="ECO:0007669"/>
    <property type="project" value="UniProtKB-EC"/>
</dbReference>